<proteinExistence type="predicted"/>
<accession>A0A915HQJ1</accession>
<name>A0A915HQJ1_ROMCU</name>
<reference evidence="2" key="1">
    <citation type="submission" date="2022-11" db="UniProtKB">
        <authorList>
            <consortium name="WormBaseParasite"/>
        </authorList>
    </citation>
    <scope>IDENTIFICATION</scope>
</reference>
<keyword evidence="1" id="KW-1185">Reference proteome</keyword>
<dbReference type="AlphaFoldDB" id="A0A915HQJ1"/>
<organism evidence="1 2">
    <name type="scientific">Romanomermis culicivorax</name>
    <name type="common">Nematode worm</name>
    <dbReference type="NCBI Taxonomy" id="13658"/>
    <lineage>
        <taxon>Eukaryota</taxon>
        <taxon>Metazoa</taxon>
        <taxon>Ecdysozoa</taxon>
        <taxon>Nematoda</taxon>
        <taxon>Enoplea</taxon>
        <taxon>Dorylaimia</taxon>
        <taxon>Mermithida</taxon>
        <taxon>Mermithoidea</taxon>
        <taxon>Mermithidae</taxon>
        <taxon>Romanomermis</taxon>
    </lineage>
</organism>
<dbReference type="Proteomes" id="UP000887565">
    <property type="component" value="Unplaced"/>
</dbReference>
<protein>
    <submittedName>
        <fullName evidence="2">Uncharacterized protein</fullName>
    </submittedName>
</protein>
<sequence>MKESVLNRVNEPSVILNKSLAMMSLHRSFQNEWSLMAINPCYPIILTKPLNTRQIKRDRIIIIGSLVNFSQQALMLEIQIQYHKNRILNIIFDSFKIFDKFKVFRINVVTAHSVQEAVARIALENK</sequence>
<evidence type="ECO:0000313" key="1">
    <source>
        <dbReference type="Proteomes" id="UP000887565"/>
    </source>
</evidence>
<evidence type="ECO:0000313" key="2">
    <source>
        <dbReference type="WBParaSite" id="nRc.2.0.1.t03989-RA"/>
    </source>
</evidence>
<dbReference type="WBParaSite" id="nRc.2.0.1.t03989-RA">
    <property type="protein sequence ID" value="nRc.2.0.1.t03989-RA"/>
    <property type="gene ID" value="nRc.2.0.1.g03989"/>
</dbReference>